<evidence type="ECO:0000313" key="21">
    <source>
        <dbReference type="Proteomes" id="UP000201169"/>
    </source>
</evidence>
<dbReference type="InterPro" id="IPR005147">
    <property type="entry name" value="tRNA_synthase_B5-dom"/>
</dbReference>
<feature type="domain" description="FDX-ACB" evidence="18">
    <location>
        <begin position="682"/>
        <end position="774"/>
    </location>
</feature>
<keyword evidence="6 15" id="KW-0436">Ligase</keyword>
<dbReference type="Proteomes" id="UP000201169">
    <property type="component" value="Chromosome"/>
</dbReference>
<dbReference type="KEGG" id="cavi:CAV_0796"/>
<dbReference type="SUPFAM" id="SSF50249">
    <property type="entry name" value="Nucleic acid-binding proteins"/>
    <property type="match status" value="1"/>
</dbReference>
<dbReference type="InterPro" id="IPR009061">
    <property type="entry name" value="DNA-bd_dom_put_sf"/>
</dbReference>
<dbReference type="GO" id="GO:0006432">
    <property type="term" value="P:phenylalanyl-tRNA aminoacylation"/>
    <property type="evidence" value="ECO:0007669"/>
    <property type="project" value="UniProtKB-UniRule"/>
</dbReference>
<evidence type="ECO:0000313" key="20">
    <source>
        <dbReference type="EMBL" id="ASQ30461.1"/>
    </source>
</evidence>
<dbReference type="GO" id="GO:0009328">
    <property type="term" value="C:phenylalanine-tRNA ligase complex"/>
    <property type="evidence" value="ECO:0007669"/>
    <property type="project" value="TreeGrafter"/>
</dbReference>
<keyword evidence="11 16" id="KW-0694">RNA-binding</keyword>
<dbReference type="InterPro" id="IPR005146">
    <property type="entry name" value="B3/B4_tRNA-bd"/>
</dbReference>
<organism evidence="20 21">
    <name type="scientific">Campylobacter avium LMG 24591</name>
    <dbReference type="NCBI Taxonomy" id="522484"/>
    <lineage>
        <taxon>Bacteria</taxon>
        <taxon>Pseudomonadati</taxon>
        <taxon>Campylobacterota</taxon>
        <taxon>Epsilonproteobacteria</taxon>
        <taxon>Campylobacterales</taxon>
        <taxon>Campylobacteraceae</taxon>
        <taxon>Campylobacter</taxon>
    </lineage>
</organism>
<evidence type="ECO:0000256" key="1">
    <source>
        <dbReference type="ARBA" id="ARBA00004496"/>
    </source>
</evidence>
<evidence type="ECO:0000256" key="2">
    <source>
        <dbReference type="ARBA" id="ARBA00008653"/>
    </source>
</evidence>
<dbReference type="Gene3D" id="3.30.56.10">
    <property type="match status" value="2"/>
</dbReference>
<dbReference type="InterPro" id="IPR036690">
    <property type="entry name" value="Fdx_antiC-bd_sf"/>
</dbReference>
<dbReference type="NCBIfam" id="NF045760">
    <property type="entry name" value="YtpR"/>
    <property type="match status" value="1"/>
</dbReference>
<dbReference type="InterPro" id="IPR020825">
    <property type="entry name" value="Phe-tRNA_synthase-like_B3/B4"/>
</dbReference>
<dbReference type="SUPFAM" id="SSF55681">
    <property type="entry name" value="Class II aaRS and biotin synthetases"/>
    <property type="match status" value="1"/>
</dbReference>
<gene>
    <name evidence="15 20" type="primary">pheT</name>
    <name evidence="20" type="ORF">CAV_0796</name>
</gene>
<dbReference type="EC" id="6.1.1.20" evidence="15"/>
<comment type="subunit">
    <text evidence="3 15">Tetramer of two alpha and two beta subunits.</text>
</comment>
<dbReference type="SMART" id="SM00896">
    <property type="entry name" value="FDX-ACB"/>
    <property type="match status" value="1"/>
</dbReference>
<evidence type="ECO:0000256" key="7">
    <source>
        <dbReference type="ARBA" id="ARBA00022723"/>
    </source>
</evidence>
<keyword evidence="5 16" id="KW-0820">tRNA-binding</keyword>
<dbReference type="AlphaFoldDB" id="A0A222MXA8"/>
<dbReference type="PROSITE" id="PS51483">
    <property type="entry name" value="B5"/>
    <property type="match status" value="1"/>
</dbReference>
<keyword evidence="10 15" id="KW-0460">Magnesium</keyword>
<evidence type="ECO:0000256" key="16">
    <source>
        <dbReference type="PROSITE-ProRule" id="PRU00209"/>
    </source>
</evidence>
<dbReference type="GO" id="GO:0000049">
    <property type="term" value="F:tRNA binding"/>
    <property type="evidence" value="ECO:0007669"/>
    <property type="project" value="UniProtKB-UniRule"/>
</dbReference>
<feature type="domain" description="B5" evidence="19">
    <location>
        <begin position="389"/>
        <end position="467"/>
    </location>
</feature>
<dbReference type="GO" id="GO:0005524">
    <property type="term" value="F:ATP binding"/>
    <property type="evidence" value="ECO:0007669"/>
    <property type="project" value="UniProtKB-UniRule"/>
</dbReference>
<dbReference type="HAMAP" id="MF_00283">
    <property type="entry name" value="Phe_tRNA_synth_beta1"/>
    <property type="match status" value="1"/>
</dbReference>
<evidence type="ECO:0000256" key="3">
    <source>
        <dbReference type="ARBA" id="ARBA00011209"/>
    </source>
</evidence>
<dbReference type="InterPro" id="IPR045060">
    <property type="entry name" value="Phe-tRNA-ligase_IIc_bsu"/>
</dbReference>
<evidence type="ECO:0000259" key="19">
    <source>
        <dbReference type="PROSITE" id="PS51483"/>
    </source>
</evidence>
<evidence type="ECO:0000256" key="11">
    <source>
        <dbReference type="ARBA" id="ARBA00022884"/>
    </source>
</evidence>
<dbReference type="InterPro" id="IPR041616">
    <property type="entry name" value="PheRS_beta_core"/>
</dbReference>
<evidence type="ECO:0000256" key="13">
    <source>
        <dbReference type="ARBA" id="ARBA00023146"/>
    </source>
</evidence>
<evidence type="ECO:0000256" key="14">
    <source>
        <dbReference type="ARBA" id="ARBA00049255"/>
    </source>
</evidence>
<name>A0A222MXA8_9BACT</name>
<evidence type="ECO:0000256" key="12">
    <source>
        <dbReference type="ARBA" id="ARBA00022917"/>
    </source>
</evidence>
<dbReference type="Gene3D" id="3.30.930.10">
    <property type="entry name" value="Bira Bifunctional Protein, Domain 2"/>
    <property type="match status" value="1"/>
</dbReference>
<dbReference type="Pfam" id="PF01588">
    <property type="entry name" value="tRNA_bind"/>
    <property type="match status" value="1"/>
</dbReference>
<evidence type="ECO:0000256" key="4">
    <source>
        <dbReference type="ARBA" id="ARBA00022490"/>
    </source>
</evidence>
<dbReference type="Gene3D" id="3.30.70.380">
    <property type="entry name" value="Ferrodoxin-fold anticodon-binding domain"/>
    <property type="match status" value="1"/>
</dbReference>
<evidence type="ECO:0000256" key="5">
    <source>
        <dbReference type="ARBA" id="ARBA00022555"/>
    </source>
</evidence>
<dbReference type="SUPFAM" id="SSF46955">
    <property type="entry name" value="Putative DNA-binding domain"/>
    <property type="match status" value="1"/>
</dbReference>
<accession>A0A222MXA8</accession>
<dbReference type="SUPFAM" id="SSF56037">
    <property type="entry name" value="PheT/TilS domain"/>
    <property type="match status" value="1"/>
</dbReference>
<dbReference type="InterPro" id="IPR045864">
    <property type="entry name" value="aa-tRNA-synth_II/BPL/LPL"/>
</dbReference>
<dbReference type="GO" id="GO:0004826">
    <property type="term" value="F:phenylalanine-tRNA ligase activity"/>
    <property type="evidence" value="ECO:0007669"/>
    <property type="project" value="UniProtKB-UniRule"/>
</dbReference>
<dbReference type="InterPro" id="IPR002547">
    <property type="entry name" value="tRNA-bd_dom"/>
</dbReference>
<dbReference type="RefSeq" id="WP_094325220.1">
    <property type="nucleotide sequence ID" value="NZ_CP022347.1"/>
</dbReference>
<dbReference type="Pfam" id="PF17759">
    <property type="entry name" value="tRNA_synthFbeta"/>
    <property type="match status" value="1"/>
</dbReference>
<dbReference type="CDD" id="cd02796">
    <property type="entry name" value="tRNA_bind_bactPheRS"/>
    <property type="match status" value="1"/>
</dbReference>
<evidence type="ECO:0000256" key="15">
    <source>
        <dbReference type="HAMAP-Rule" id="MF_00283"/>
    </source>
</evidence>
<dbReference type="SMART" id="SM00874">
    <property type="entry name" value="B5"/>
    <property type="match status" value="1"/>
</dbReference>
<sequence length="774" mass="87911">MILTRTWLNEFIELENKDLNDITNALNSIGIEVDSARSLRVADKVVVGFVKEKIKHENSDKLNICKVDIGDRDLQIICGASNVDEGQFVAVALEGAMIGDICIKRTKIRGVVSEGMICSSTELNLAKINDGIMVLDDSIGELELGKELNSYAIFNDDFLEVELTPNRGDCLSIYGIARDLAVFFNENIKKVKFTEPDNTIGIGRVLRLSSDKDLNSIFNFRVVELKGKIELSLLLKLRLATINALKDNVVLNYLAYATHSVGVIFNAYDFKALEPNDEEISLKISKQEHGETVISCKDKVISVAGISQESFAKITDDTSMIIIEAQYSFPDVISNAKNYYKNHDNDMLYRSFRGSETDLDLGVKYLLSVMSKCPDFYIYTSSQHIPFSKEQTEIKINIEKINKLIGSDIDKNDIVNILKRLGFEMVLSAEGHSFSVKVPYYRHHDIKNLADICEEIMRMIGINNIKSKPLEFAEKININNTYKTYKKLLSLRQKAVHNGYFETVHYVLDSKEELEELGFETVKLELVNPITKELNSLRTTLINHLLHSASYNTSNSKKSIKLFESGSSFDAHANEFSKIAFLSSGYKEEAKISNKAKPDLIDFYTFLTDIQNIIGNFDLKLSSFGFLSPYEQAFVYKNNVKIGFIGRLHIKIEDKRSLLKTYVCELDLSALKDEEKIAKPYSKFPAISRDISLLVPKDFGYERIKNCIQDLKIDILSDFRLIDLYHDESLKEFYSLTINFTFQNLDKTLEDSEVAVVMDRIITSLKDNLNLDLR</sequence>
<dbReference type="Gene3D" id="3.50.40.10">
    <property type="entry name" value="Phenylalanyl-trna Synthetase, Chain B, domain 3"/>
    <property type="match status" value="1"/>
</dbReference>
<evidence type="ECO:0000256" key="9">
    <source>
        <dbReference type="ARBA" id="ARBA00022840"/>
    </source>
</evidence>
<dbReference type="Pfam" id="PF03147">
    <property type="entry name" value="FDX-ACB"/>
    <property type="match status" value="1"/>
</dbReference>
<dbReference type="InterPro" id="IPR012340">
    <property type="entry name" value="NA-bd_OB-fold"/>
</dbReference>
<comment type="catalytic activity">
    <reaction evidence="14 15">
        <text>tRNA(Phe) + L-phenylalanine + ATP = L-phenylalanyl-tRNA(Phe) + AMP + diphosphate + H(+)</text>
        <dbReference type="Rhea" id="RHEA:19413"/>
        <dbReference type="Rhea" id="RHEA-COMP:9668"/>
        <dbReference type="Rhea" id="RHEA-COMP:9699"/>
        <dbReference type="ChEBI" id="CHEBI:15378"/>
        <dbReference type="ChEBI" id="CHEBI:30616"/>
        <dbReference type="ChEBI" id="CHEBI:33019"/>
        <dbReference type="ChEBI" id="CHEBI:58095"/>
        <dbReference type="ChEBI" id="CHEBI:78442"/>
        <dbReference type="ChEBI" id="CHEBI:78531"/>
        <dbReference type="ChEBI" id="CHEBI:456215"/>
        <dbReference type="EC" id="6.1.1.20"/>
    </reaction>
</comment>
<dbReference type="InterPro" id="IPR004532">
    <property type="entry name" value="Phe-tRNA-ligase_IIc_bsu_bact"/>
</dbReference>
<feature type="domain" description="TRNA-binding" evidence="17">
    <location>
        <begin position="39"/>
        <end position="149"/>
    </location>
</feature>
<comment type="cofactor">
    <cofactor evidence="15">
        <name>Mg(2+)</name>
        <dbReference type="ChEBI" id="CHEBI:18420"/>
    </cofactor>
    <text evidence="15">Binds 2 magnesium ions per tetramer.</text>
</comment>
<dbReference type="EMBL" id="CP022347">
    <property type="protein sequence ID" value="ASQ30461.1"/>
    <property type="molecule type" value="Genomic_DNA"/>
</dbReference>
<dbReference type="Pfam" id="PF03483">
    <property type="entry name" value="B3_4"/>
    <property type="match status" value="1"/>
</dbReference>
<dbReference type="PANTHER" id="PTHR10947:SF0">
    <property type="entry name" value="PHENYLALANINE--TRNA LIGASE BETA SUBUNIT"/>
    <property type="match status" value="1"/>
</dbReference>
<evidence type="ECO:0000256" key="10">
    <source>
        <dbReference type="ARBA" id="ARBA00022842"/>
    </source>
</evidence>
<dbReference type="NCBIfam" id="TIGR00472">
    <property type="entry name" value="pheT_bact"/>
    <property type="match status" value="1"/>
</dbReference>
<reference evidence="20 21" key="1">
    <citation type="submission" date="2017-07" db="EMBL/GenBank/DDBJ databases">
        <title>Analysis of two Campylobacter avium genomes and identification of a novel hippuricase gene.</title>
        <authorList>
            <person name="Miller W.G."/>
            <person name="Chapman M.H."/>
            <person name="Yee E."/>
            <person name="Revez J."/>
            <person name="Bono J.L."/>
            <person name="Rossi M."/>
        </authorList>
    </citation>
    <scope>NUCLEOTIDE SEQUENCE [LARGE SCALE GENOMIC DNA]</scope>
    <source>
        <strain evidence="20 21">LMG 24591</strain>
    </source>
</reference>
<evidence type="ECO:0000256" key="8">
    <source>
        <dbReference type="ARBA" id="ARBA00022741"/>
    </source>
</evidence>
<proteinExistence type="inferred from homology"/>
<keyword evidence="7 15" id="KW-0479">Metal-binding</keyword>
<dbReference type="Pfam" id="PF03484">
    <property type="entry name" value="B5"/>
    <property type="match status" value="1"/>
</dbReference>
<feature type="binding site" evidence="15">
    <location>
        <position position="454"/>
    </location>
    <ligand>
        <name>Mg(2+)</name>
        <dbReference type="ChEBI" id="CHEBI:18420"/>
        <note>shared with alpha subunit</note>
    </ligand>
</feature>
<evidence type="ECO:0000259" key="18">
    <source>
        <dbReference type="PROSITE" id="PS51447"/>
    </source>
</evidence>
<dbReference type="Gene3D" id="2.40.50.140">
    <property type="entry name" value="Nucleic acid-binding proteins"/>
    <property type="match status" value="1"/>
</dbReference>
<feature type="binding site" evidence="15">
    <location>
        <position position="455"/>
    </location>
    <ligand>
        <name>Mg(2+)</name>
        <dbReference type="ChEBI" id="CHEBI:18420"/>
        <note>shared with alpha subunit</note>
    </ligand>
</feature>
<keyword evidence="12 15" id="KW-0648">Protein biosynthesis</keyword>
<dbReference type="CDD" id="cd00769">
    <property type="entry name" value="PheRS_beta_core"/>
    <property type="match status" value="1"/>
</dbReference>
<dbReference type="PROSITE" id="PS51447">
    <property type="entry name" value="FDX_ACB"/>
    <property type="match status" value="1"/>
</dbReference>
<keyword evidence="8 15" id="KW-0547">Nucleotide-binding</keyword>
<keyword evidence="13 15" id="KW-0030">Aminoacyl-tRNA synthetase</keyword>
<keyword evidence="9 15" id="KW-0067">ATP-binding</keyword>
<dbReference type="PROSITE" id="PS50886">
    <property type="entry name" value="TRBD"/>
    <property type="match status" value="1"/>
</dbReference>
<comment type="subcellular location">
    <subcellularLocation>
        <location evidence="1 15">Cytoplasm</location>
    </subcellularLocation>
</comment>
<evidence type="ECO:0000259" key="17">
    <source>
        <dbReference type="PROSITE" id="PS50886"/>
    </source>
</evidence>
<dbReference type="InterPro" id="IPR033714">
    <property type="entry name" value="tRNA_bind_bactPheRS"/>
</dbReference>
<feature type="binding site" evidence="15">
    <location>
        <position position="451"/>
    </location>
    <ligand>
        <name>Mg(2+)</name>
        <dbReference type="ChEBI" id="CHEBI:18420"/>
        <note>shared with alpha subunit</note>
    </ligand>
</feature>
<evidence type="ECO:0000256" key="6">
    <source>
        <dbReference type="ARBA" id="ARBA00022598"/>
    </source>
</evidence>
<keyword evidence="4 15" id="KW-0963">Cytoplasm</keyword>
<dbReference type="InterPro" id="IPR005121">
    <property type="entry name" value="Fdx_antiC-bd"/>
</dbReference>
<feature type="binding site" evidence="15">
    <location>
        <position position="445"/>
    </location>
    <ligand>
        <name>Mg(2+)</name>
        <dbReference type="ChEBI" id="CHEBI:18420"/>
        <note>shared with alpha subunit</note>
    </ligand>
</feature>
<comment type="similarity">
    <text evidence="2 15">Belongs to the phenylalanyl-tRNA synthetase beta subunit family. Type 1 subfamily.</text>
</comment>
<dbReference type="GO" id="GO:0000287">
    <property type="term" value="F:magnesium ion binding"/>
    <property type="evidence" value="ECO:0007669"/>
    <property type="project" value="UniProtKB-UniRule"/>
</dbReference>
<dbReference type="PANTHER" id="PTHR10947">
    <property type="entry name" value="PHENYLALANYL-TRNA SYNTHETASE BETA CHAIN AND LEUCINE-RICH REPEAT-CONTAINING PROTEIN 47"/>
    <property type="match status" value="1"/>
</dbReference>
<keyword evidence="21" id="KW-1185">Reference proteome</keyword>
<dbReference type="SMART" id="SM00873">
    <property type="entry name" value="B3_4"/>
    <property type="match status" value="1"/>
</dbReference>
<dbReference type="OrthoDB" id="9805455at2"/>
<dbReference type="SUPFAM" id="SSF54991">
    <property type="entry name" value="Anticodon-binding domain of PheRS"/>
    <property type="match status" value="1"/>
</dbReference>
<protein>
    <recommendedName>
        <fullName evidence="15">Phenylalanine--tRNA ligase beta subunit</fullName>
        <ecNumber evidence="15">6.1.1.20</ecNumber>
    </recommendedName>
    <alternativeName>
        <fullName evidence="15">Phenylalanyl-tRNA synthetase beta subunit</fullName>
        <shortName evidence="15">PheRS</shortName>
    </alternativeName>
</protein>